<accession>A0A1L9V7B3</accession>
<name>A0A1L9V7B3_ASPGL</name>
<proteinExistence type="predicted"/>
<dbReference type="InterPro" id="IPR032466">
    <property type="entry name" value="Metal_Hydrolase"/>
</dbReference>
<keyword evidence="6" id="KW-1185">Reference proteome</keyword>
<dbReference type="InterPro" id="IPR051607">
    <property type="entry name" value="Metallo-dep_hydrolases"/>
</dbReference>
<reference evidence="6" key="1">
    <citation type="journal article" date="2017" name="Genome Biol.">
        <title>Comparative genomics reveals high biological diversity and specific adaptations in the industrially and medically important fungal genus Aspergillus.</title>
        <authorList>
            <person name="de Vries R.P."/>
            <person name="Riley R."/>
            <person name="Wiebenga A."/>
            <person name="Aguilar-Osorio G."/>
            <person name="Amillis S."/>
            <person name="Uchima C.A."/>
            <person name="Anderluh G."/>
            <person name="Asadollahi M."/>
            <person name="Askin M."/>
            <person name="Barry K."/>
            <person name="Battaglia E."/>
            <person name="Bayram O."/>
            <person name="Benocci T."/>
            <person name="Braus-Stromeyer S.A."/>
            <person name="Caldana C."/>
            <person name="Canovas D."/>
            <person name="Cerqueira G.C."/>
            <person name="Chen F."/>
            <person name="Chen W."/>
            <person name="Choi C."/>
            <person name="Clum A."/>
            <person name="Dos Santos R.A."/>
            <person name="Damasio A.R."/>
            <person name="Diallinas G."/>
            <person name="Emri T."/>
            <person name="Fekete E."/>
            <person name="Flipphi M."/>
            <person name="Freyberg S."/>
            <person name="Gallo A."/>
            <person name="Gournas C."/>
            <person name="Habgood R."/>
            <person name="Hainaut M."/>
            <person name="Harispe M.L."/>
            <person name="Henrissat B."/>
            <person name="Hilden K.S."/>
            <person name="Hope R."/>
            <person name="Hossain A."/>
            <person name="Karabika E."/>
            <person name="Karaffa L."/>
            <person name="Karanyi Z."/>
            <person name="Krasevec N."/>
            <person name="Kuo A."/>
            <person name="Kusch H."/>
            <person name="LaButti K."/>
            <person name="Lagendijk E.L."/>
            <person name="Lapidus A."/>
            <person name="Levasseur A."/>
            <person name="Lindquist E."/>
            <person name="Lipzen A."/>
            <person name="Logrieco A.F."/>
            <person name="MacCabe A."/>
            <person name="Maekelae M.R."/>
            <person name="Malavazi I."/>
            <person name="Melin P."/>
            <person name="Meyer V."/>
            <person name="Mielnichuk N."/>
            <person name="Miskei M."/>
            <person name="Molnar A.P."/>
            <person name="Mule G."/>
            <person name="Ngan C.Y."/>
            <person name="Orejas M."/>
            <person name="Orosz E."/>
            <person name="Ouedraogo J.P."/>
            <person name="Overkamp K.M."/>
            <person name="Park H.-S."/>
            <person name="Perrone G."/>
            <person name="Piumi F."/>
            <person name="Punt P.J."/>
            <person name="Ram A.F."/>
            <person name="Ramon A."/>
            <person name="Rauscher S."/>
            <person name="Record E."/>
            <person name="Riano-Pachon D.M."/>
            <person name="Robert V."/>
            <person name="Roehrig J."/>
            <person name="Ruller R."/>
            <person name="Salamov A."/>
            <person name="Salih N.S."/>
            <person name="Samson R.A."/>
            <person name="Sandor E."/>
            <person name="Sanguinetti M."/>
            <person name="Schuetze T."/>
            <person name="Sepcic K."/>
            <person name="Shelest E."/>
            <person name="Sherlock G."/>
            <person name="Sophianopoulou V."/>
            <person name="Squina F.M."/>
            <person name="Sun H."/>
            <person name="Susca A."/>
            <person name="Todd R.B."/>
            <person name="Tsang A."/>
            <person name="Unkles S.E."/>
            <person name="van de Wiele N."/>
            <person name="van Rossen-Uffink D."/>
            <person name="Oliveira J.V."/>
            <person name="Vesth T.C."/>
            <person name="Visser J."/>
            <person name="Yu J.-H."/>
            <person name="Zhou M."/>
            <person name="Andersen M.R."/>
            <person name="Archer D.B."/>
            <person name="Baker S.E."/>
            <person name="Benoit I."/>
            <person name="Brakhage A.A."/>
            <person name="Braus G.H."/>
            <person name="Fischer R."/>
            <person name="Frisvad J.C."/>
            <person name="Goldman G.H."/>
            <person name="Houbraken J."/>
            <person name="Oakley B."/>
            <person name="Pocsi I."/>
            <person name="Scazzocchio C."/>
            <person name="Seiboth B."/>
            <person name="vanKuyk P.A."/>
            <person name="Wortman J."/>
            <person name="Dyer P.S."/>
            <person name="Grigoriev I.V."/>
        </authorList>
    </citation>
    <scope>NUCLEOTIDE SEQUENCE [LARGE SCALE GENOMIC DNA]</scope>
    <source>
        <strain evidence="6">CBS 516.65</strain>
    </source>
</reference>
<dbReference type="VEuPathDB" id="FungiDB:ASPGLDRAFT_69911"/>
<dbReference type="AlphaFoldDB" id="A0A1L9V7B3"/>
<keyword evidence="2" id="KW-0479">Metal-binding</keyword>
<protein>
    <recommendedName>
        <fullName evidence="7">Amidohydrolase-related domain-containing protein</fullName>
    </recommendedName>
</protein>
<dbReference type="OrthoDB" id="194468at2759"/>
<dbReference type="Gene3D" id="3.20.20.140">
    <property type="entry name" value="Metal-dependent hydrolases"/>
    <property type="match status" value="1"/>
</dbReference>
<evidence type="ECO:0000313" key="5">
    <source>
        <dbReference type="EMBL" id="OJJ79800.1"/>
    </source>
</evidence>
<gene>
    <name evidence="5" type="ORF">ASPGLDRAFT_69911</name>
</gene>
<dbReference type="GeneID" id="34465675"/>
<sequence>MTKVLKDGTALTFDDSTQSIRVLPKASIIIENDRIAAISEDSDFPIPQYAEIINVHGKIVFSRFYQHSHPHMADSHMSPATAAFTPDVVYISSLEGYIEGLHGGVTSYVEHAHNNWKADVVEPGFDAAVDSGARVWWCYDEGSPVQLGLSVDGLSGLFGNDPDGYLKYMREMIRKLNIRAIAMHHLGGPWPARKTAPSDIDLSALQTTNLPIIYSHAPFLTESDQKGTPPPPRENNQFISITPESEFHFGHGQTTGHLISDQASLGLDTNWTFSGDMLSQTSLWLQNVRLTKSHRTLEAGKLPRTNPFPVEEAVGAKADLVVFNGDSPNMLGWSDPIAAVVLHANPGDVAHVLVDGEFRKRDFKLVDKVLAWGKVRERFLEASRHIQEQIKEPPPMPERLWGVSEFGDVEMIDSIELIQ</sequence>
<keyword evidence="4" id="KW-0862">Zinc</keyword>
<dbReference type="Gene3D" id="2.30.40.10">
    <property type="entry name" value="Urease, subunit C, domain 1"/>
    <property type="match status" value="2"/>
</dbReference>
<dbReference type="GO" id="GO:0019239">
    <property type="term" value="F:deaminase activity"/>
    <property type="evidence" value="ECO:0007669"/>
    <property type="project" value="TreeGrafter"/>
</dbReference>
<evidence type="ECO:0000256" key="1">
    <source>
        <dbReference type="ARBA" id="ARBA00001947"/>
    </source>
</evidence>
<comment type="cofactor">
    <cofactor evidence="1">
        <name>Zn(2+)</name>
        <dbReference type="ChEBI" id="CHEBI:29105"/>
    </cofactor>
</comment>
<evidence type="ECO:0000256" key="4">
    <source>
        <dbReference type="ARBA" id="ARBA00022833"/>
    </source>
</evidence>
<evidence type="ECO:0008006" key="7">
    <source>
        <dbReference type="Google" id="ProtNLM"/>
    </source>
</evidence>
<dbReference type="PANTHER" id="PTHR11271:SF37">
    <property type="entry name" value="FAMILY PROTEIN, PUTATIVE (AFU_ORTHOLOGUE AFUA_4G00460)-RELATED"/>
    <property type="match status" value="1"/>
</dbReference>
<organism evidence="5 6">
    <name type="scientific">Aspergillus glaucus CBS 516.65</name>
    <dbReference type="NCBI Taxonomy" id="1160497"/>
    <lineage>
        <taxon>Eukaryota</taxon>
        <taxon>Fungi</taxon>
        <taxon>Dikarya</taxon>
        <taxon>Ascomycota</taxon>
        <taxon>Pezizomycotina</taxon>
        <taxon>Eurotiomycetes</taxon>
        <taxon>Eurotiomycetidae</taxon>
        <taxon>Eurotiales</taxon>
        <taxon>Aspergillaceae</taxon>
        <taxon>Aspergillus</taxon>
        <taxon>Aspergillus subgen. Aspergillus</taxon>
    </lineage>
</organism>
<keyword evidence="3" id="KW-0378">Hydrolase</keyword>
<dbReference type="RefSeq" id="XP_022396498.1">
    <property type="nucleotide sequence ID" value="XM_022549415.1"/>
</dbReference>
<dbReference type="GO" id="GO:0046872">
    <property type="term" value="F:metal ion binding"/>
    <property type="evidence" value="ECO:0007669"/>
    <property type="project" value="UniProtKB-KW"/>
</dbReference>
<dbReference type="GO" id="GO:0005829">
    <property type="term" value="C:cytosol"/>
    <property type="evidence" value="ECO:0007669"/>
    <property type="project" value="TreeGrafter"/>
</dbReference>
<dbReference type="PANTHER" id="PTHR11271">
    <property type="entry name" value="GUANINE DEAMINASE"/>
    <property type="match status" value="1"/>
</dbReference>
<dbReference type="Proteomes" id="UP000184300">
    <property type="component" value="Unassembled WGS sequence"/>
</dbReference>
<evidence type="ECO:0000256" key="3">
    <source>
        <dbReference type="ARBA" id="ARBA00022801"/>
    </source>
</evidence>
<dbReference type="InterPro" id="IPR011059">
    <property type="entry name" value="Metal-dep_hydrolase_composite"/>
</dbReference>
<dbReference type="STRING" id="1160497.A0A1L9V7B3"/>
<evidence type="ECO:0000256" key="2">
    <source>
        <dbReference type="ARBA" id="ARBA00022723"/>
    </source>
</evidence>
<dbReference type="SUPFAM" id="SSF51338">
    <property type="entry name" value="Composite domain of metallo-dependent hydrolases"/>
    <property type="match status" value="2"/>
</dbReference>
<dbReference type="EMBL" id="KV878915">
    <property type="protein sequence ID" value="OJJ79800.1"/>
    <property type="molecule type" value="Genomic_DNA"/>
</dbReference>
<evidence type="ECO:0000313" key="6">
    <source>
        <dbReference type="Proteomes" id="UP000184300"/>
    </source>
</evidence>
<dbReference type="SUPFAM" id="SSF51556">
    <property type="entry name" value="Metallo-dependent hydrolases"/>
    <property type="match status" value="1"/>
</dbReference>